<keyword evidence="1" id="KW-1133">Transmembrane helix</keyword>
<evidence type="ECO:0000313" key="3">
    <source>
        <dbReference type="Proteomes" id="UP001162480"/>
    </source>
</evidence>
<organism evidence="2 3">
    <name type="scientific">Octopus vulgaris</name>
    <name type="common">Common octopus</name>
    <dbReference type="NCBI Taxonomy" id="6645"/>
    <lineage>
        <taxon>Eukaryota</taxon>
        <taxon>Metazoa</taxon>
        <taxon>Spiralia</taxon>
        <taxon>Lophotrochozoa</taxon>
        <taxon>Mollusca</taxon>
        <taxon>Cephalopoda</taxon>
        <taxon>Coleoidea</taxon>
        <taxon>Octopodiformes</taxon>
        <taxon>Octopoda</taxon>
        <taxon>Incirrata</taxon>
        <taxon>Octopodidae</taxon>
        <taxon>Octopus</taxon>
    </lineage>
</organism>
<dbReference type="EMBL" id="OX597824">
    <property type="protein sequence ID" value="CAI9730337.1"/>
    <property type="molecule type" value="Genomic_DNA"/>
</dbReference>
<gene>
    <name evidence="2" type="ORF">OCTVUL_1B009253</name>
</gene>
<sequence length="137" mass="13984">MFLQNMFNRLVFESKMCILVTVFVHSITIDNAVDVSAVIDADTAANSYNTVVVVAVTTIIAVGVVLANVIIAVVGVVTSHAGVCGLVLAVGIVVDVGGDGSDGVGVGVSGVLINRFFAKVKGGGNRYASLTTMPDVD</sequence>
<keyword evidence="3" id="KW-1185">Reference proteome</keyword>
<accession>A0AA36BBL2</accession>
<evidence type="ECO:0000313" key="2">
    <source>
        <dbReference type="EMBL" id="CAI9730337.1"/>
    </source>
</evidence>
<evidence type="ECO:0000256" key="1">
    <source>
        <dbReference type="SAM" id="Phobius"/>
    </source>
</evidence>
<keyword evidence="1" id="KW-0812">Transmembrane</keyword>
<protein>
    <submittedName>
        <fullName evidence="2">Uncharacterized protein</fullName>
    </submittedName>
</protein>
<keyword evidence="1" id="KW-0472">Membrane</keyword>
<dbReference type="Proteomes" id="UP001162480">
    <property type="component" value="Chromosome 11"/>
</dbReference>
<proteinExistence type="predicted"/>
<feature type="transmembrane region" description="Helical" evidence="1">
    <location>
        <begin position="48"/>
        <end position="77"/>
    </location>
</feature>
<name>A0AA36BBL2_OCTVU</name>
<dbReference type="AlphaFoldDB" id="A0AA36BBL2"/>
<reference evidence="2" key="1">
    <citation type="submission" date="2023-08" db="EMBL/GenBank/DDBJ databases">
        <authorList>
            <person name="Alioto T."/>
            <person name="Alioto T."/>
            <person name="Gomez Garrido J."/>
        </authorList>
    </citation>
    <scope>NUCLEOTIDE SEQUENCE</scope>
</reference>